<keyword evidence="1" id="KW-1133">Transmembrane helix</keyword>
<evidence type="ECO:0000313" key="2">
    <source>
        <dbReference type="EMBL" id="DAF51678.1"/>
    </source>
</evidence>
<protein>
    <submittedName>
        <fullName evidence="2">Uncharacterized protein</fullName>
    </submittedName>
</protein>
<feature type="transmembrane region" description="Helical" evidence="1">
    <location>
        <begin position="13"/>
        <end position="31"/>
    </location>
</feature>
<name>A0A8S5SL38_9CAUD</name>
<reference evidence="2" key="1">
    <citation type="journal article" date="2021" name="Proc. Natl. Acad. Sci. U.S.A.">
        <title>A Catalog of Tens of Thousands of Viruses from Human Metagenomes Reveals Hidden Associations with Chronic Diseases.</title>
        <authorList>
            <person name="Tisza M.J."/>
            <person name="Buck C.B."/>
        </authorList>
    </citation>
    <scope>NUCLEOTIDE SEQUENCE</scope>
    <source>
        <strain evidence="2">Ct3ka12</strain>
    </source>
</reference>
<keyword evidence="1" id="KW-0472">Membrane</keyword>
<accession>A0A8S5SL38</accession>
<organism evidence="2">
    <name type="scientific">Siphoviridae sp. ct3ka12</name>
    <dbReference type="NCBI Taxonomy" id="2827771"/>
    <lineage>
        <taxon>Viruses</taxon>
        <taxon>Duplodnaviria</taxon>
        <taxon>Heunggongvirae</taxon>
        <taxon>Uroviricota</taxon>
        <taxon>Caudoviricetes</taxon>
    </lineage>
</organism>
<keyword evidence="1" id="KW-0812">Transmembrane</keyword>
<evidence type="ECO:0000256" key="1">
    <source>
        <dbReference type="SAM" id="Phobius"/>
    </source>
</evidence>
<sequence length="36" mass="4370">MCFAGVFYTCKHAYFQLVIFKNLLVIEIYFVSLRYE</sequence>
<proteinExistence type="predicted"/>
<dbReference type="EMBL" id="BK032619">
    <property type="protein sequence ID" value="DAF51678.1"/>
    <property type="molecule type" value="Genomic_DNA"/>
</dbReference>